<accession>A0A0B8ZWG2</accession>
<protein>
    <submittedName>
        <fullName evidence="4">3-oxoacyl-(Acyl-carrier-protein) reductase</fullName>
        <ecNumber evidence="4">1.1.1.100</ecNumber>
    </submittedName>
</protein>
<dbReference type="OrthoDB" id="272646at2"/>
<dbReference type="Gene3D" id="3.40.50.720">
    <property type="entry name" value="NAD(P)-binding Rossmann-like Domain"/>
    <property type="match status" value="1"/>
</dbReference>
<comment type="similarity">
    <text evidence="1">Belongs to the short-chain dehydrogenases/reductases (SDR) family.</text>
</comment>
<dbReference type="SMART" id="SM00822">
    <property type="entry name" value="PKS_KR"/>
    <property type="match status" value="1"/>
</dbReference>
<dbReference type="PANTHER" id="PTHR42760">
    <property type="entry name" value="SHORT-CHAIN DEHYDROGENASES/REDUCTASES FAMILY MEMBER"/>
    <property type="match status" value="1"/>
</dbReference>
<dbReference type="InterPro" id="IPR020904">
    <property type="entry name" value="Sc_DH/Rdtase_CS"/>
</dbReference>
<dbReference type="Pfam" id="PF13561">
    <property type="entry name" value="adh_short_C2"/>
    <property type="match status" value="1"/>
</dbReference>
<comment type="caution">
    <text evidence="4">The sequence shown here is derived from an EMBL/GenBank/DDBJ whole genome shotgun (WGS) entry which is preliminary data.</text>
</comment>
<keyword evidence="5" id="KW-1185">Reference proteome</keyword>
<dbReference type="GO" id="GO:0004316">
    <property type="term" value="F:3-oxoacyl-[acyl-carrier-protein] reductase (NADPH) activity"/>
    <property type="evidence" value="ECO:0007669"/>
    <property type="project" value="UniProtKB-EC"/>
</dbReference>
<gene>
    <name evidence="4" type="ORF">AE0388_2874</name>
</gene>
<dbReference type="CDD" id="cd05233">
    <property type="entry name" value="SDR_c"/>
    <property type="match status" value="1"/>
</dbReference>
<evidence type="ECO:0000313" key="4">
    <source>
        <dbReference type="EMBL" id="KHS50802.1"/>
    </source>
</evidence>
<dbReference type="Proteomes" id="UP000031488">
    <property type="component" value="Unassembled WGS sequence"/>
</dbReference>
<dbReference type="EMBL" id="JTJZ01000022">
    <property type="protein sequence ID" value="KHS50802.1"/>
    <property type="molecule type" value="Genomic_DNA"/>
</dbReference>
<evidence type="ECO:0000259" key="3">
    <source>
        <dbReference type="SMART" id="SM00822"/>
    </source>
</evidence>
<dbReference type="SUPFAM" id="SSF51735">
    <property type="entry name" value="NAD(P)-binding Rossmann-fold domains"/>
    <property type="match status" value="1"/>
</dbReference>
<organism evidence="4 5">
    <name type="scientific">Brevibacterium linens</name>
    <dbReference type="NCBI Taxonomy" id="1703"/>
    <lineage>
        <taxon>Bacteria</taxon>
        <taxon>Bacillati</taxon>
        <taxon>Actinomycetota</taxon>
        <taxon>Actinomycetes</taxon>
        <taxon>Micrococcales</taxon>
        <taxon>Brevibacteriaceae</taxon>
        <taxon>Brevibacterium</taxon>
    </lineage>
</organism>
<dbReference type="PRINTS" id="PR00081">
    <property type="entry name" value="GDHRDH"/>
</dbReference>
<dbReference type="PANTHER" id="PTHR42760:SF133">
    <property type="entry name" value="3-OXOACYL-[ACYL-CARRIER-PROTEIN] REDUCTASE"/>
    <property type="match status" value="1"/>
</dbReference>
<dbReference type="InterPro" id="IPR036291">
    <property type="entry name" value="NAD(P)-bd_dom_sf"/>
</dbReference>
<dbReference type="InterPro" id="IPR057326">
    <property type="entry name" value="KR_dom"/>
</dbReference>
<dbReference type="PRINTS" id="PR00080">
    <property type="entry name" value="SDRFAMILY"/>
</dbReference>
<dbReference type="PATRIC" id="fig|1703.6.peg.2822"/>
<keyword evidence="2 4" id="KW-0560">Oxidoreductase</keyword>
<reference evidence="4 5" key="1">
    <citation type="submission" date="2014-11" db="EMBL/GenBank/DDBJ databases">
        <title>Draft Genome Sequence of Brevibacterium linens AE038-8.</title>
        <authorList>
            <person name="Maizel D."/>
            <person name="Utturkar S.M."/>
            <person name="Brown S.D."/>
            <person name="Ferrero M."/>
            <person name="Rosen B.P."/>
        </authorList>
    </citation>
    <scope>NUCLEOTIDE SEQUENCE [LARGE SCALE GENOMIC DNA]</scope>
    <source>
        <strain evidence="4 5">AE038-8</strain>
    </source>
</reference>
<dbReference type="EC" id="1.1.1.100" evidence="4"/>
<dbReference type="STRING" id="1703.BLSMQ_0197"/>
<sequence length="255" mass="26060">MEPYLLTNKTALVTGAAQGIGLAIARSLARRGASVGIVDLKGAEDAAAALAADFRELRFAAFSLDVRDADEVTAAVGSFVETFGGLDILVNNAGTAARVGIDEITAEQWQRDIETNLGGTFNFIKAAVHPHMIDAGRGSIINISSISGINGGAVSDGEAGARSGPAYSASKGGIIALTKWVAKEYGRKGIRCNSVAPGPVESALTVGQSYDLSGQALDRMGQPAEIAEAVAYLATDGSAFTTGQILRVDGGAVMS</sequence>
<dbReference type="FunFam" id="3.40.50.720:FF:000084">
    <property type="entry name" value="Short-chain dehydrogenase reductase"/>
    <property type="match status" value="1"/>
</dbReference>
<evidence type="ECO:0000313" key="5">
    <source>
        <dbReference type="Proteomes" id="UP000031488"/>
    </source>
</evidence>
<evidence type="ECO:0000256" key="2">
    <source>
        <dbReference type="ARBA" id="ARBA00023002"/>
    </source>
</evidence>
<name>A0A0B8ZWG2_BRELN</name>
<evidence type="ECO:0000256" key="1">
    <source>
        <dbReference type="ARBA" id="ARBA00006484"/>
    </source>
</evidence>
<feature type="domain" description="Ketoreductase" evidence="3">
    <location>
        <begin position="9"/>
        <end position="178"/>
    </location>
</feature>
<dbReference type="RefSeq" id="WP_039211540.1">
    <property type="nucleotide sequence ID" value="NZ_JTJZ01000022.1"/>
</dbReference>
<proteinExistence type="inferred from homology"/>
<dbReference type="InterPro" id="IPR002347">
    <property type="entry name" value="SDR_fam"/>
</dbReference>
<dbReference type="AlphaFoldDB" id="A0A0B8ZWG2"/>
<dbReference type="PROSITE" id="PS00061">
    <property type="entry name" value="ADH_SHORT"/>
    <property type="match status" value="1"/>
</dbReference>